<dbReference type="FunFam" id="1.10.287.130:FF:000001">
    <property type="entry name" value="Two-component sensor histidine kinase"/>
    <property type="match status" value="1"/>
</dbReference>
<dbReference type="Gene3D" id="3.30.565.10">
    <property type="entry name" value="Histidine kinase-like ATPase, C-terminal domain"/>
    <property type="match status" value="1"/>
</dbReference>
<evidence type="ECO:0000256" key="14">
    <source>
        <dbReference type="SAM" id="Phobius"/>
    </source>
</evidence>
<dbReference type="Gene3D" id="6.10.340.10">
    <property type="match status" value="1"/>
</dbReference>
<dbReference type="SMART" id="SM00388">
    <property type="entry name" value="HisKA"/>
    <property type="match status" value="1"/>
</dbReference>
<evidence type="ECO:0000256" key="12">
    <source>
        <dbReference type="ARBA" id="ARBA00023012"/>
    </source>
</evidence>
<evidence type="ECO:0000256" key="4">
    <source>
        <dbReference type="ARBA" id="ARBA00022475"/>
    </source>
</evidence>
<evidence type="ECO:0000256" key="6">
    <source>
        <dbReference type="ARBA" id="ARBA00022679"/>
    </source>
</evidence>
<dbReference type="InterPro" id="IPR036890">
    <property type="entry name" value="HATPase_C_sf"/>
</dbReference>
<dbReference type="PROSITE" id="PS50112">
    <property type="entry name" value="PAS"/>
    <property type="match status" value="1"/>
</dbReference>
<dbReference type="InterPro" id="IPR035965">
    <property type="entry name" value="PAS-like_dom_sf"/>
</dbReference>
<sequence length="598" mass="67212">MKKRYPLFIKLYLPFLLIVLVPLFIESKYTDFSMRRFFLEQVADSLESTANLLKENTASLIPDEDQSTEVNKNIDMLCKQAGKSSEKRITVISASGKVLGDSEKYPDKMENHSDRPEFVKAMTGETGVFTRYSDTLRQTMMYLAIPITEKGKFAGVIRASVSISEIDRQLDTIKKRLFFGMILVSLFAAFAAFLFSRRISQPLERIHEGAEHFAEGDLNYRLSVFDSSETELLARTMNDMASNLNDRMQTIISQQKEIEAILSSMTEGLVAVNMEEKIINVNSSVARMFHRPASELINRSVQEVVRNPELHQFVRKAFLDESPHETDLSFHFDGETLLNIRSTPLKNAGGDRIGFLFILNDVTRLRHLENMRRDFAANVSHEIKTPLTAIKGFTETLKAGALNKPEEAFRFVGIIENHTNRLISIIDDLMKLSFIEQNSAGQEIALMDCMIRPILLSAIQICRLKADEKKIKIVCICDEGLSAKINAALIEQAFVNLIDNAIKYSEPETSVEIEALKSETGITIVFRDHGIGISSEHIPRLFERFYRVDASRSRKLGGTGLGLAIVKHIVNANGGDISVESKPGKGSSFCIQIPNKAQ</sequence>
<evidence type="ECO:0000256" key="10">
    <source>
        <dbReference type="ARBA" id="ARBA00022840"/>
    </source>
</evidence>
<feature type="domain" description="Histidine kinase" evidence="15">
    <location>
        <begin position="378"/>
        <end position="597"/>
    </location>
</feature>
<evidence type="ECO:0000256" key="11">
    <source>
        <dbReference type="ARBA" id="ARBA00022989"/>
    </source>
</evidence>
<keyword evidence="10" id="KW-0067">ATP-binding</keyword>
<dbReference type="CDD" id="cd00130">
    <property type="entry name" value="PAS"/>
    <property type="match status" value="1"/>
</dbReference>
<evidence type="ECO:0000256" key="3">
    <source>
        <dbReference type="ARBA" id="ARBA00012438"/>
    </source>
</evidence>
<keyword evidence="7 14" id="KW-0812">Transmembrane</keyword>
<evidence type="ECO:0000256" key="1">
    <source>
        <dbReference type="ARBA" id="ARBA00000085"/>
    </source>
</evidence>
<dbReference type="SUPFAM" id="SSF158472">
    <property type="entry name" value="HAMP domain-like"/>
    <property type="match status" value="1"/>
</dbReference>
<dbReference type="GO" id="GO:0000155">
    <property type="term" value="F:phosphorelay sensor kinase activity"/>
    <property type="evidence" value="ECO:0007669"/>
    <property type="project" value="InterPro"/>
</dbReference>
<organism evidence="18">
    <name type="scientific">uncultured Desulfobacterium sp</name>
    <dbReference type="NCBI Taxonomy" id="201089"/>
    <lineage>
        <taxon>Bacteria</taxon>
        <taxon>Pseudomonadati</taxon>
        <taxon>Thermodesulfobacteriota</taxon>
        <taxon>Desulfobacteria</taxon>
        <taxon>Desulfobacterales</taxon>
        <taxon>Desulfobacteriaceae</taxon>
        <taxon>Desulfobacterium</taxon>
        <taxon>environmental samples</taxon>
    </lineage>
</organism>
<dbReference type="GO" id="GO:0016036">
    <property type="term" value="P:cellular response to phosphate starvation"/>
    <property type="evidence" value="ECO:0007669"/>
    <property type="project" value="TreeGrafter"/>
</dbReference>
<dbReference type="Pfam" id="PF00672">
    <property type="entry name" value="HAMP"/>
    <property type="match status" value="1"/>
</dbReference>
<evidence type="ECO:0000259" key="17">
    <source>
        <dbReference type="PROSITE" id="PS50885"/>
    </source>
</evidence>
<evidence type="ECO:0000256" key="5">
    <source>
        <dbReference type="ARBA" id="ARBA00022553"/>
    </source>
</evidence>
<evidence type="ECO:0000259" key="15">
    <source>
        <dbReference type="PROSITE" id="PS50109"/>
    </source>
</evidence>
<dbReference type="GO" id="GO:0004721">
    <property type="term" value="F:phosphoprotein phosphatase activity"/>
    <property type="evidence" value="ECO:0007669"/>
    <property type="project" value="TreeGrafter"/>
</dbReference>
<dbReference type="CDD" id="cd00082">
    <property type="entry name" value="HisKA"/>
    <property type="match status" value="1"/>
</dbReference>
<keyword evidence="13 14" id="KW-0472">Membrane</keyword>
<dbReference type="InterPro" id="IPR005467">
    <property type="entry name" value="His_kinase_dom"/>
</dbReference>
<keyword evidence="4" id="KW-1003">Cell membrane</keyword>
<dbReference type="PRINTS" id="PR00344">
    <property type="entry name" value="BCTRLSENSOR"/>
</dbReference>
<dbReference type="PANTHER" id="PTHR45453">
    <property type="entry name" value="PHOSPHATE REGULON SENSOR PROTEIN PHOR"/>
    <property type="match status" value="1"/>
</dbReference>
<name>E1YHW7_9BACT</name>
<dbReference type="CDD" id="cd06225">
    <property type="entry name" value="HAMP"/>
    <property type="match status" value="1"/>
</dbReference>
<reference evidence="18" key="1">
    <citation type="journal article" date="2011" name="Environ. Microbiol.">
        <title>Genomic insights into the metabolic potential of the polycyclic aromatic hydrocarbon degrading sulfate-reducing Deltaproteobacterium N47.</title>
        <authorList>
            <person name="Bergmann F."/>
            <person name="Selesi D."/>
            <person name="Weinmaier T."/>
            <person name="Tischler P."/>
            <person name="Rattei T."/>
            <person name="Meckenstock R.U."/>
        </authorList>
    </citation>
    <scope>NUCLEOTIDE SEQUENCE</scope>
</reference>
<dbReference type="SUPFAM" id="SSF55785">
    <property type="entry name" value="PYP-like sensor domain (PAS domain)"/>
    <property type="match status" value="1"/>
</dbReference>
<dbReference type="InterPro" id="IPR050351">
    <property type="entry name" value="BphY/WalK/GraS-like"/>
</dbReference>
<dbReference type="Pfam" id="PF02518">
    <property type="entry name" value="HATPase_c"/>
    <property type="match status" value="1"/>
</dbReference>
<dbReference type="PROSITE" id="PS50109">
    <property type="entry name" value="HIS_KIN"/>
    <property type="match status" value="1"/>
</dbReference>
<dbReference type="CDD" id="cd00075">
    <property type="entry name" value="HATPase"/>
    <property type="match status" value="1"/>
</dbReference>
<proteinExistence type="predicted"/>
<dbReference type="InterPro" id="IPR029151">
    <property type="entry name" value="Sensor-like_sf"/>
</dbReference>
<dbReference type="Pfam" id="PF16736">
    <property type="entry name" value="sCache_like"/>
    <property type="match status" value="1"/>
</dbReference>
<evidence type="ECO:0000256" key="2">
    <source>
        <dbReference type="ARBA" id="ARBA00004651"/>
    </source>
</evidence>
<protein>
    <recommendedName>
        <fullName evidence="3">histidine kinase</fullName>
        <ecNumber evidence="3">2.7.13.3</ecNumber>
    </recommendedName>
</protein>
<dbReference type="InterPro" id="IPR003661">
    <property type="entry name" value="HisK_dim/P_dom"/>
</dbReference>
<feature type="transmembrane region" description="Helical" evidence="14">
    <location>
        <begin position="6"/>
        <end position="25"/>
    </location>
</feature>
<keyword evidence="12" id="KW-0902">Two-component regulatory system</keyword>
<comment type="catalytic activity">
    <reaction evidence="1">
        <text>ATP + protein L-histidine = ADP + protein N-phospho-L-histidine.</text>
        <dbReference type="EC" id="2.7.13.3"/>
    </reaction>
</comment>
<dbReference type="EMBL" id="FR695874">
    <property type="protein sequence ID" value="CBX30236.1"/>
    <property type="molecule type" value="Genomic_DNA"/>
</dbReference>
<comment type="subcellular location">
    <subcellularLocation>
        <location evidence="2">Cell membrane</location>
        <topology evidence="2">Multi-pass membrane protein</topology>
    </subcellularLocation>
</comment>
<dbReference type="InterPro" id="IPR003594">
    <property type="entry name" value="HATPase_dom"/>
</dbReference>
<dbReference type="NCBIfam" id="TIGR00229">
    <property type="entry name" value="sensory_box"/>
    <property type="match status" value="1"/>
</dbReference>
<keyword evidence="5" id="KW-0597">Phosphoprotein</keyword>
<dbReference type="SMART" id="SM00304">
    <property type="entry name" value="HAMP"/>
    <property type="match status" value="1"/>
</dbReference>
<evidence type="ECO:0000313" key="18">
    <source>
        <dbReference type="EMBL" id="CBX30236.1"/>
    </source>
</evidence>
<dbReference type="GO" id="GO:0005524">
    <property type="term" value="F:ATP binding"/>
    <property type="evidence" value="ECO:0007669"/>
    <property type="project" value="UniProtKB-KW"/>
</dbReference>
<evidence type="ECO:0000256" key="13">
    <source>
        <dbReference type="ARBA" id="ARBA00023136"/>
    </source>
</evidence>
<dbReference type="Pfam" id="PF00989">
    <property type="entry name" value="PAS"/>
    <property type="match status" value="1"/>
</dbReference>
<dbReference type="GO" id="GO:0006355">
    <property type="term" value="P:regulation of DNA-templated transcription"/>
    <property type="evidence" value="ECO:0007669"/>
    <property type="project" value="InterPro"/>
</dbReference>
<keyword evidence="9" id="KW-0418">Kinase</keyword>
<dbReference type="Pfam" id="PF00512">
    <property type="entry name" value="HisKA"/>
    <property type="match status" value="1"/>
</dbReference>
<keyword evidence="11 14" id="KW-1133">Transmembrane helix</keyword>
<dbReference type="FunFam" id="3.30.565.10:FF:000006">
    <property type="entry name" value="Sensor histidine kinase WalK"/>
    <property type="match status" value="1"/>
</dbReference>
<feature type="domain" description="HAMP" evidence="17">
    <location>
        <begin position="197"/>
        <end position="249"/>
    </location>
</feature>
<evidence type="ECO:0000256" key="9">
    <source>
        <dbReference type="ARBA" id="ARBA00022777"/>
    </source>
</evidence>
<keyword evidence="6" id="KW-0808">Transferase</keyword>
<dbReference type="PANTHER" id="PTHR45453:SF1">
    <property type="entry name" value="PHOSPHATE REGULON SENSOR PROTEIN PHOR"/>
    <property type="match status" value="1"/>
</dbReference>
<dbReference type="EC" id="2.7.13.3" evidence="3"/>
<evidence type="ECO:0000259" key="16">
    <source>
        <dbReference type="PROSITE" id="PS50112"/>
    </source>
</evidence>
<evidence type="ECO:0000256" key="8">
    <source>
        <dbReference type="ARBA" id="ARBA00022741"/>
    </source>
</evidence>
<dbReference type="Gene3D" id="1.10.287.130">
    <property type="match status" value="1"/>
</dbReference>
<dbReference type="InterPro" id="IPR036097">
    <property type="entry name" value="HisK_dim/P_sf"/>
</dbReference>
<dbReference type="InterPro" id="IPR031967">
    <property type="entry name" value="PhoR_single_Cache-like_dom"/>
</dbReference>
<dbReference type="SMART" id="SM00091">
    <property type="entry name" value="PAS"/>
    <property type="match status" value="1"/>
</dbReference>
<dbReference type="Gene3D" id="3.30.450.20">
    <property type="entry name" value="PAS domain"/>
    <property type="match status" value="2"/>
</dbReference>
<evidence type="ECO:0000256" key="7">
    <source>
        <dbReference type="ARBA" id="ARBA00022692"/>
    </source>
</evidence>
<feature type="domain" description="PAS" evidence="16">
    <location>
        <begin position="254"/>
        <end position="326"/>
    </location>
</feature>
<dbReference type="InterPro" id="IPR000014">
    <property type="entry name" value="PAS"/>
</dbReference>
<feature type="transmembrane region" description="Helical" evidence="14">
    <location>
        <begin position="177"/>
        <end position="195"/>
    </location>
</feature>
<dbReference type="SUPFAM" id="SSF103190">
    <property type="entry name" value="Sensory domain-like"/>
    <property type="match status" value="1"/>
</dbReference>
<dbReference type="PROSITE" id="PS50885">
    <property type="entry name" value="HAMP"/>
    <property type="match status" value="1"/>
</dbReference>
<keyword evidence="8" id="KW-0547">Nucleotide-binding</keyword>
<dbReference type="SMART" id="SM00387">
    <property type="entry name" value="HATPase_c"/>
    <property type="match status" value="1"/>
</dbReference>
<dbReference type="AlphaFoldDB" id="E1YHW7"/>
<dbReference type="SUPFAM" id="SSF47384">
    <property type="entry name" value="Homodimeric domain of signal transducing histidine kinase"/>
    <property type="match status" value="1"/>
</dbReference>
<dbReference type="InterPro" id="IPR013767">
    <property type="entry name" value="PAS_fold"/>
</dbReference>
<accession>E1YHW7</accession>
<dbReference type="SUPFAM" id="SSF55874">
    <property type="entry name" value="ATPase domain of HSP90 chaperone/DNA topoisomerase II/histidine kinase"/>
    <property type="match status" value="1"/>
</dbReference>
<gene>
    <name evidence="18" type="ORF">N47_D30450</name>
</gene>
<dbReference type="InterPro" id="IPR004358">
    <property type="entry name" value="Sig_transdc_His_kin-like_C"/>
</dbReference>
<dbReference type="InterPro" id="IPR003660">
    <property type="entry name" value="HAMP_dom"/>
</dbReference>
<dbReference type="GO" id="GO:0005886">
    <property type="term" value="C:plasma membrane"/>
    <property type="evidence" value="ECO:0007669"/>
    <property type="project" value="UniProtKB-SubCell"/>
</dbReference>